<proteinExistence type="predicted"/>
<evidence type="ECO:0000313" key="2">
    <source>
        <dbReference type="EMBL" id="EEP81011.1"/>
    </source>
</evidence>
<evidence type="ECO:0000256" key="1">
    <source>
        <dbReference type="SAM" id="MobiDB-lite"/>
    </source>
</evidence>
<protein>
    <submittedName>
        <fullName evidence="2">Uncharacterized protein</fullName>
    </submittedName>
</protein>
<sequence length="127" mass="13574">MDNASTSENSASAEYQAAASRHRITPSTSTTDSVEMLGAPGSAREVIIEPGKVTSSPTLAPTFPATPPLSSPLRSLPPPPNNIPRITDLGAQLLIESLFKRQCLVSYIARRHIRIWNGAYLVPPAVL</sequence>
<dbReference type="Proteomes" id="UP000002058">
    <property type="component" value="Unassembled WGS sequence"/>
</dbReference>
<name>C4JTR4_UNCRE</name>
<evidence type="ECO:0000313" key="3">
    <source>
        <dbReference type="Proteomes" id="UP000002058"/>
    </source>
</evidence>
<dbReference type="HOGENOM" id="CLU_1972108_0_0_1"/>
<organism evidence="2 3">
    <name type="scientific">Uncinocarpus reesii (strain UAMH 1704)</name>
    <dbReference type="NCBI Taxonomy" id="336963"/>
    <lineage>
        <taxon>Eukaryota</taxon>
        <taxon>Fungi</taxon>
        <taxon>Dikarya</taxon>
        <taxon>Ascomycota</taxon>
        <taxon>Pezizomycotina</taxon>
        <taxon>Eurotiomycetes</taxon>
        <taxon>Eurotiomycetidae</taxon>
        <taxon>Onygenales</taxon>
        <taxon>Onygenaceae</taxon>
        <taxon>Uncinocarpus</taxon>
    </lineage>
</organism>
<gene>
    <name evidence="2" type="ORF">UREG_05853</name>
</gene>
<keyword evidence="3" id="KW-1185">Reference proteome</keyword>
<dbReference type="GeneID" id="8443598"/>
<feature type="compositionally biased region" description="Low complexity" evidence="1">
    <location>
        <begin position="1"/>
        <end position="14"/>
    </location>
</feature>
<accession>C4JTR4</accession>
<dbReference type="KEGG" id="ure:UREG_05853"/>
<dbReference type="AlphaFoldDB" id="C4JTR4"/>
<dbReference type="RefSeq" id="XP_002585164.1">
    <property type="nucleotide sequence ID" value="XM_002585118.1"/>
</dbReference>
<feature type="compositionally biased region" description="Pro residues" evidence="1">
    <location>
        <begin position="64"/>
        <end position="82"/>
    </location>
</feature>
<dbReference type="EMBL" id="CH476617">
    <property type="protein sequence ID" value="EEP81011.1"/>
    <property type="molecule type" value="Genomic_DNA"/>
</dbReference>
<dbReference type="VEuPathDB" id="FungiDB:UREG_05853"/>
<feature type="region of interest" description="Disordered" evidence="1">
    <location>
        <begin position="54"/>
        <end position="82"/>
    </location>
</feature>
<feature type="compositionally biased region" description="Low complexity" evidence="1">
    <location>
        <begin position="54"/>
        <end position="63"/>
    </location>
</feature>
<reference evidence="3" key="1">
    <citation type="journal article" date="2009" name="Genome Res.">
        <title>Comparative genomic analyses of the human fungal pathogens Coccidioides and their relatives.</title>
        <authorList>
            <person name="Sharpton T.J."/>
            <person name="Stajich J.E."/>
            <person name="Rounsley S.D."/>
            <person name="Gardner M.J."/>
            <person name="Wortman J.R."/>
            <person name="Jordar V.S."/>
            <person name="Maiti R."/>
            <person name="Kodira C.D."/>
            <person name="Neafsey D.E."/>
            <person name="Zeng Q."/>
            <person name="Hung C.-Y."/>
            <person name="McMahan C."/>
            <person name="Muszewska A."/>
            <person name="Grynberg M."/>
            <person name="Mandel M.A."/>
            <person name="Kellner E.M."/>
            <person name="Barker B.M."/>
            <person name="Galgiani J.N."/>
            <person name="Orbach M.J."/>
            <person name="Kirkland T.N."/>
            <person name="Cole G.T."/>
            <person name="Henn M.R."/>
            <person name="Birren B.W."/>
            <person name="Taylor J.W."/>
        </authorList>
    </citation>
    <scope>NUCLEOTIDE SEQUENCE [LARGE SCALE GENOMIC DNA]</scope>
    <source>
        <strain evidence="3">UAMH 1704</strain>
    </source>
</reference>
<dbReference type="InParanoid" id="C4JTR4"/>
<feature type="region of interest" description="Disordered" evidence="1">
    <location>
        <begin position="1"/>
        <end position="41"/>
    </location>
</feature>